<proteinExistence type="predicted"/>
<dbReference type="Proteomes" id="UP000887579">
    <property type="component" value="Unplaced"/>
</dbReference>
<reference evidence="2" key="1">
    <citation type="submission" date="2022-11" db="UniProtKB">
        <authorList>
            <consortium name="WormBaseParasite"/>
        </authorList>
    </citation>
    <scope>IDENTIFICATION</scope>
</reference>
<dbReference type="WBParaSite" id="ES5_v2.g6619.t1">
    <property type="protein sequence ID" value="ES5_v2.g6619.t1"/>
    <property type="gene ID" value="ES5_v2.g6619"/>
</dbReference>
<protein>
    <submittedName>
        <fullName evidence="2">Uncharacterized protein</fullName>
    </submittedName>
</protein>
<accession>A0AC34GQF1</accession>
<evidence type="ECO:0000313" key="1">
    <source>
        <dbReference type="Proteomes" id="UP000887579"/>
    </source>
</evidence>
<organism evidence="1 2">
    <name type="scientific">Panagrolaimus sp. ES5</name>
    <dbReference type="NCBI Taxonomy" id="591445"/>
    <lineage>
        <taxon>Eukaryota</taxon>
        <taxon>Metazoa</taxon>
        <taxon>Ecdysozoa</taxon>
        <taxon>Nematoda</taxon>
        <taxon>Chromadorea</taxon>
        <taxon>Rhabditida</taxon>
        <taxon>Tylenchina</taxon>
        <taxon>Panagrolaimomorpha</taxon>
        <taxon>Panagrolaimoidea</taxon>
        <taxon>Panagrolaimidae</taxon>
        <taxon>Panagrolaimus</taxon>
    </lineage>
</organism>
<sequence>MSTNMVYTNSEYGPLNITADLTLYDPGNNKTRIVTVNNVRSLDSQDNSPASVIYTDDDQINENLNNPFNFTKG</sequence>
<evidence type="ECO:0000313" key="2">
    <source>
        <dbReference type="WBParaSite" id="ES5_v2.g6619.t1"/>
    </source>
</evidence>
<name>A0AC34GQF1_9BILA</name>